<name>A0ABV2B3S6_9GAMM</name>
<feature type="domain" description="NIPSNAP" evidence="1">
    <location>
        <begin position="7"/>
        <end position="99"/>
    </location>
</feature>
<proteinExistence type="predicted"/>
<dbReference type="EMBL" id="APND01000005">
    <property type="protein sequence ID" value="MES1930545.1"/>
    <property type="molecule type" value="Genomic_DNA"/>
</dbReference>
<organism evidence="2 3">
    <name type="scientific">Salinisphaera dokdonensis CL-ES53</name>
    <dbReference type="NCBI Taxonomy" id="1304272"/>
    <lineage>
        <taxon>Bacteria</taxon>
        <taxon>Pseudomonadati</taxon>
        <taxon>Pseudomonadota</taxon>
        <taxon>Gammaproteobacteria</taxon>
        <taxon>Salinisphaerales</taxon>
        <taxon>Salinisphaeraceae</taxon>
        <taxon>Salinisphaera</taxon>
    </lineage>
</organism>
<dbReference type="Pfam" id="PF07978">
    <property type="entry name" value="NIPSNAP"/>
    <property type="match status" value="1"/>
</dbReference>
<evidence type="ECO:0000313" key="2">
    <source>
        <dbReference type="EMBL" id="MES1930545.1"/>
    </source>
</evidence>
<dbReference type="RefSeq" id="WP_353112847.1">
    <property type="nucleotide sequence ID" value="NZ_APND01000005.1"/>
</dbReference>
<sequence>MVTCYLRYVIDPYRLAEFEHYAKLWIPLVERFDGDHHGYFLPHEGANNIAYALFSFESLAAYERYREQSATDEDCMAAYRYADETRCIVSCERSFMRPVFE</sequence>
<protein>
    <submittedName>
        <fullName evidence="2">NIPSNAP family containing protein</fullName>
    </submittedName>
</protein>
<evidence type="ECO:0000259" key="1">
    <source>
        <dbReference type="Pfam" id="PF07978"/>
    </source>
</evidence>
<reference evidence="2 3" key="1">
    <citation type="submission" date="2013-03" db="EMBL/GenBank/DDBJ databases">
        <title>Salinisphaera dokdonensis CL-ES53 Genome Sequencing.</title>
        <authorList>
            <person name="Li C."/>
            <person name="Lai Q."/>
            <person name="Shao Z."/>
        </authorList>
    </citation>
    <scope>NUCLEOTIDE SEQUENCE [LARGE SCALE GENOMIC DNA]</scope>
    <source>
        <strain evidence="2 3">CL-ES53</strain>
    </source>
</reference>
<dbReference type="InterPro" id="IPR011008">
    <property type="entry name" value="Dimeric_a/b-barrel"/>
</dbReference>
<dbReference type="Proteomes" id="UP001460888">
    <property type="component" value="Unassembled WGS sequence"/>
</dbReference>
<evidence type="ECO:0000313" key="3">
    <source>
        <dbReference type="Proteomes" id="UP001460888"/>
    </source>
</evidence>
<keyword evidence="3" id="KW-1185">Reference proteome</keyword>
<dbReference type="Gene3D" id="3.30.70.100">
    <property type="match status" value="1"/>
</dbReference>
<dbReference type="SUPFAM" id="SSF54909">
    <property type="entry name" value="Dimeric alpha+beta barrel"/>
    <property type="match status" value="1"/>
</dbReference>
<accession>A0ABV2B3S6</accession>
<comment type="caution">
    <text evidence="2">The sequence shown here is derived from an EMBL/GenBank/DDBJ whole genome shotgun (WGS) entry which is preliminary data.</text>
</comment>
<dbReference type="InterPro" id="IPR012577">
    <property type="entry name" value="NIPSNAP"/>
</dbReference>
<gene>
    <name evidence="2" type="ORF">SADO_14884</name>
</gene>